<proteinExistence type="predicted"/>
<evidence type="ECO:0000313" key="1">
    <source>
        <dbReference type="EMBL" id="QBQ73698.1"/>
    </source>
</evidence>
<organism evidence="1 2">
    <name type="scientific">Nodularia phage vB_NspS-kac68v161</name>
    <dbReference type="NCBI Taxonomy" id="2557582"/>
    <lineage>
        <taxon>Viruses</taxon>
        <taxon>Duplodnaviria</taxon>
        <taxon>Heunggongvirae</taxon>
        <taxon>Uroviricota</taxon>
        <taxon>Caudoviricetes</taxon>
        <taxon>Ravarandavirus</taxon>
        <taxon>Ravarandavirus kac68v161</taxon>
    </lineage>
</organism>
<protein>
    <submittedName>
        <fullName evidence="1">Uncharacterized protein</fullName>
    </submittedName>
</protein>
<accession>A0A482MJE9</accession>
<dbReference type="Proteomes" id="UP000305808">
    <property type="component" value="Segment"/>
</dbReference>
<dbReference type="EMBL" id="MK605245">
    <property type="protein sequence ID" value="QBQ73698.1"/>
    <property type="molecule type" value="Genomic_DNA"/>
</dbReference>
<sequence length="741" mass="83732">MKMINEQEIKQLFSRLQNIQSGTSTGGRAGSKIWFKLPQGQEQAICVKDVEPGACLGLKADDGQWYLTQASEISREERSRHQISYRRCEQKPENNYPIISLLYQDQNLSQAPLKPEFKIAEYWLTGNKKYKLKLITSKDGDPSIGYDDDKMTVANDAANAFVHNYGKGKYLFASFRFDFATGYEFIIKKPTGETVEIKSPSNAGFGYLGNGIYQFYIENGIGRSLDAMLPDIRINNETRMFVRNGTIGDVYYGLDAPGAYLDGFGGNVKYLTSSSGGFGFYATSRLNSYILPEGKNYTIYDGELIELSGSVSINLGGIFEYEGVPTANNNYIPQFLDRPLFGWRNRTVSHTTWLPNENKTFTFFSTASKDTVSDQDNIYKYTYLETMSGELMLMSWEKDYIVHKFSGVNKETKHIVNEETKHIEGNNATLAEYIAPGTQILTLKRYGDVDGDNDLQLNATGKFLILPKTYNTSLTPDTVSFSVRLDYGLDFYTDRLNPSLDLSSYIGEKIITSQTMGGVNYIIRGFIKGFTEDANGRLNFNITVENMSSIPRAESSLNFIKNRNHPFVDFIVLDNGCFWNYYLSSAINAGAISYKRFNYDGFSFKDIEGMSFGTRRKTLTCDQTMGFIHTNPITVPFCALYLDDIYAPPARVLLTDNLVGRSIYRVNDFSLIDSYVDGSTAEELKIKKMPVSEWKIDDEGNVVYSKTFLVDYINKFPHINPDTKTIDPNLTQFGSSYHPKV</sequence>
<evidence type="ECO:0000313" key="2">
    <source>
        <dbReference type="Proteomes" id="UP000305808"/>
    </source>
</evidence>
<reference evidence="1 2" key="1">
    <citation type="submission" date="2019-03" db="EMBL/GenBank/DDBJ databases">
        <title>Diversity and diversification of Nodularia spumigena cyanophages in the Baltic Sea.</title>
        <authorList>
            <person name="Sulcius S."/>
            <person name="Holmfeldt K."/>
            <person name="Simoliunas E."/>
        </authorList>
    </citation>
    <scope>NUCLEOTIDE SEQUENCE [LARGE SCALE GENOMIC DNA]</scope>
</reference>
<gene>
    <name evidence="1" type="ORF">kac68v161_gp048</name>
</gene>
<keyword evidence="2" id="KW-1185">Reference proteome</keyword>
<name>A0A482MJE9_9CAUD</name>